<organism evidence="1 2">
    <name type="scientific">Amycolatopsis xylanica</name>
    <dbReference type="NCBI Taxonomy" id="589385"/>
    <lineage>
        <taxon>Bacteria</taxon>
        <taxon>Bacillati</taxon>
        <taxon>Actinomycetota</taxon>
        <taxon>Actinomycetes</taxon>
        <taxon>Pseudonocardiales</taxon>
        <taxon>Pseudonocardiaceae</taxon>
        <taxon>Amycolatopsis</taxon>
    </lineage>
</organism>
<reference evidence="1 2" key="1">
    <citation type="submission" date="2016-10" db="EMBL/GenBank/DDBJ databases">
        <authorList>
            <person name="de Groot N.N."/>
        </authorList>
    </citation>
    <scope>NUCLEOTIDE SEQUENCE [LARGE SCALE GENOMIC DNA]</scope>
    <source>
        <strain evidence="1 2">CPCC 202699</strain>
    </source>
</reference>
<dbReference type="OrthoDB" id="3698532at2"/>
<protein>
    <submittedName>
        <fullName evidence="1">Uncharacterized protein</fullName>
    </submittedName>
</protein>
<dbReference type="STRING" id="589385.SAMN05421504_10349"/>
<accession>A0A1H3CIW5</accession>
<evidence type="ECO:0000313" key="2">
    <source>
        <dbReference type="Proteomes" id="UP000199515"/>
    </source>
</evidence>
<sequence>MNEVVVSAWAQISGECEIKYHVAPEEAEIQVGGRSGFIIFASEAGLAHLIEQSTKALGALRALRDTP</sequence>
<dbReference type="Proteomes" id="UP000199515">
    <property type="component" value="Unassembled WGS sequence"/>
</dbReference>
<proteinExistence type="predicted"/>
<dbReference type="RefSeq" id="WP_091289182.1">
    <property type="nucleotide sequence ID" value="NZ_FNON01000003.1"/>
</dbReference>
<evidence type="ECO:0000313" key="1">
    <source>
        <dbReference type="EMBL" id="SDX54055.1"/>
    </source>
</evidence>
<dbReference type="AlphaFoldDB" id="A0A1H3CIW5"/>
<keyword evidence="2" id="KW-1185">Reference proteome</keyword>
<name>A0A1H3CIW5_9PSEU</name>
<dbReference type="EMBL" id="FNON01000003">
    <property type="protein sequence ID" value="SDX54055.1"/>
    <property type="molecule type" value="Genomic_DNA"/>
</dbReference>
<gene>
    <name evidence="1" type="ORF">SAMN05421504_10349</name>
</gene>